<accession>K1T0W3</accession>
<reference evidence="4" key="1">
    <citation type="journal article" date="2013" name="Environ. Microbiol.">
        <title>Microbiota from the distal guts of lean and obese adolescents exhibit partial functional redundancy besides clear differences in community structure.</title>
        <authorList>
            <person name="Ferrer M."/>
            <person name="Ruiz A."/>
            <person name="Lanza F."/>
            <person name="Haange S.B."/>
            <person name="Oberbach A."/>
            <person name="Till H."/>
            <person name="Bargiela R."/>
            <person name="Campoy C."/>
            <person name="Segura M.T."/>
            <person name="Richter M."/>
            <person name="von Bergen M."/>
            <person name="Seifert J."/>
            <person name="Suarez A."/>
        </authorList>
    </citation>
    <scope>NUCLEOTIDE SEQUENCE</scope>
</reference>
<keyword evidence="2" id="KW-0560">Oxidoreductase</keyword>
<evidence type="ECO:0000313" key="4">
    <source>
        <dbReference type="EMBL" id="EKC53121.1"/>
    </source>
</evidence>
<dbReference type="FunFam" id="3.40.309.10:FF:000003">
    <property type="entry name" value="Aldehyde dehydrogenase"/>
    <property type="match status" value="1"/>
</dbReference>
<dbReference type="InterPro" id="IPR016161">
    <property type="entry name" value="Ald_DH/histidinol_DH"/>
</dbReference>
<dbReference type="Gene3D" id="3.40.605.10">
    <property type="entry name" value="Aldehyde Dehydrogenase, Chain A, domain 1"/>
    <property type="match status" value="1"/>
</dbReference>
<protein>
    <submittedName>
        <fullName evidence="4">Aldehyde dehydrogenase (NAD) family protein</fullName>
    </submittedName>
</protein>
<dbReference type="AlphaFoldDB" id="K1T0W3"/>
<comment type="similarity">
    <text evidence="1">Belongs to the aldehyde dehydrogenase family.</text>
</comment>
<proteinExistence type="inferred from homology"/>
<dbReference type="InterPro" id="IPR015590">
    <property type="entry name" value="Aldehyde_DH_dom"/>
</dbReference>
<gene>
    <name evidence="4" type="ORF">LEA_16532</name>
</gene>
<dbReference type="Pfam" id="PF00171">
    <property type="entry name" value="Aldedh"/>
    <property type="match status" value="1"/>
</dbReference>
<dbReference type="InterPro" id="IPR016162">
    <property type="entry name" value="Ald_DH_N"/>
</dbReference>
<dbReference type="GO" id="GO:0005737">
    <property type="term" value="C:cytoplasm"/>
    <property type="evidence" value="ECO:0007669"/>
    <property type="project" value="TreeGrafter"/>
</dbReference>
<dbReference type="Gene3D" id="3.40.309.10">
    <property type="entry name" value="Aldehyde Dehydrogenase, Chain A, domain 2"/>
    <property type="match status" value="1"/>
</dbReference>
<dbReference type="GO" id="GO:0006081">
    <property type="term" value="P:aldehyde metabolic process"/>
    <property type="evidence" value="ECO:0007669"/>
    <property type="project" value="InterPro"/>
</dbReference>
<dbReference type="InterPro" id="IPR029510">
    <property type="entry name" value="Ald_DH_CS_GLU"/>
</dbReference>
<feature type="domain" description="Aldehyde dehydrogenase" evidence="3">
    <location>
        <begin position="1"/>
        <end position="309"/>
    </location>
</feature>
<evidence type="ECO:0000259" key="3">
    <source>
        <dbReference type="Pfam" id="PF00171"/>
    </source>
</evidence>
<dbReference type="PROSITE" id="PS00687">
    <property type="entry name" value="ALDEHYDE_DEHYDR_GLU"/>
    <property type="match status" value="1"/>
</dbReference>
<dbReference type="EMBL" id="AJWY01011306">
    <property type="protein sequence ID" value="EKC53121.1"/>
    <property type="molecule type" value="Genomic_DNA"/>
</dbReference>
<dbReference type="GO" id="GO:0004029">
    <property type="term" value="F:aldehyde dehydrogenase (NAD+) activity"/>
    <property type="evidence" value="ECO:0007669"/>
    <property type="project" value="TreeGrafter"/>
</dbReference>
<dbReference type="PANTHER" id="PTHR43570">
    <property type="entry name" value="ALDEHYDE DEHYDROGENASE"/>
    <property type="match status" value="1"/>
</dbReference>
<sequence>YPVQLLLNPLVGAISAGCTAVLKPSPYTPHVADTLARMIAQIYDEEYVAVVQGHRDVNTLLLCERWDLIFFTGSPELGRIVMEAAARHLTPVVLELGGKSPCIVDRGADIGIAARRIAWGKTLNAGQTCIAPDYLLLHRSLLEEFPAAYARAIRQLHGDDPQRSRHYVRLVNDRAFDRVAGYLRQGKILTGGRTDRSERYIEPTLLAEVDPDAPVMREEIFGPVLPVIPFDTAQQAVDFVTSREKPLALYYFGPERTGRDVLLHTSSGGACLNDTIMHIANEQIPFGGVGNSGMGRYHGRDSFDAFSHRRATVTTPTWIDPPFRYMPYRFFRWVKRIL</sequence>
<evidence type="ECO:0000256" key="1">
    <source>
        <dbReference type="ARBA" id="ARBA00009986"/>
    </source>
</evidence>
<name>K1T0W3_9ZZZZ</name>
<dbReference type="PANTHER" id="PTHR43570:SF16">
    <property type="entry name" value="ALDEHYDE DEHYDROGENASE TYPE III, ISOFORM Q"/>
    <property type="match status" value="1"/>
</dbReference>
<feature type="non-terminal residue" evidence="4">
    <location>
        <position position="1"/>
    </location>
</feature>
<comment type="caution">
    <text evidence="4">The sequence shown here is derived from an EMBL/GenBank/DDBJ whole genome shotgun (WGS) entry which is preliminary data.</text>
</comment>
<dbReference type="InterPro" id="IPR012394">
    <property type="entry name" value="Aldehyde_DH_NAD(P)"/>
</dbReference>
<dbReference type="InterPro" id="IPR016163">
    <property type="entry name" value="Ald_DH_C"/>
</dbReference>
<evidence type="ECO:0000256" key="2">
    <source>
        <dbReference type="ARBA" id="ARBA00023002"/>
    </source>
</evidence>
<organism evidence="4">
    <name type="scientific">human gut metagenome</name>
    <dbReference type="NCBI Taxonomy" id="408170"/>
    <lineage>
        <taxon>unclassified sequences</taxon>
        <taxon>metagenomes</taxon>
        <taxon>organismal metagenomes</taxon>
    </lineage>
</organism>
<dbReference type="SUPFAM" id="SSF53720">
    <property type="entry name" value="ALDH-like"/>
    <property type="match status" value="1"/>
</dbReference>